<dbReference type="AlphaFoldDB" id="A0A5D4RLU3"/>
<accession>A0A5D4RLU3</accession>
<keyword evidence="1" id="KW-0812">Transmembrane</keyword>
<dbReference type="Proteomes" id="UP000322139">
    <property type="component" value="Unassembled WGS sequence"/>
</dbReference>
<feature type="transmembrane region" description="Helical" evidence="1">
    <location>
        <begin position="6"/>
        <end position="24"/>
    </location>
</feature>
<dbReference type="RefSeq" id="WP_148972950.1">
    <property type="nucleotide sequence ID" value="NZ_VTER01000001.1"/>
</dbReference>
<dbReference type="EMBL" id="VTER01000001">
    <property type="protein sequence ID" value="TYS51960.1"/>
    <property type="molecule type" value="Genomic_DNA"/>
</dbReference>
<proteinExistence type="predicted"/>
<evidence type="ECO:0000313" key="3">
    <source>
        <dbReference type="Proteomes" id="UP000322139"/>
    </source>
</evidence>
<comment type="caution">
    <text evidence="2">The sequence shown here is derived from an EMBL/GenBank/DDBJ whole genome shotgun (WGS) entry which is preliminary data.</text>
</comment>
<keyword evidence="1" id="KW-1133">Transmembrane helix</keyword>
<keyword evidence="1" id="KW-0472">Membrane</keyword>
<feature type="transmembrane region" description="Helical" evidence="1">
    <location>
        <begin position="31"/>
        <end position="53"/>
    </location>
</feature>
<evidence type="ECO:0000256" key="1">
    <source>
        <dbReference type="SAM" id="Phobius"/>
    </source>
</evidence>
<gene>
    <name evidence="2" type="ORF">FZD51_00465</name>
</gene>
<evidence type="ECO:0000313" key="2">
    <source>
        <dbReference type="EMBL" id="TYS51960.1"/>
    </source>
</evidence>
<reference evidence="2 3" key="1">
    <citation type="submission" date="2019-08" db="EMBL/GenBank/DDBJ databases">
        <title>Bacillus genomes from the desert of Cuatro Cienegas, Coahuila.</title>
        <authorList>
            <person name="Olmedo-Alvarez G."/>
        </authorList>
    </citation>
    <scope>NUCLEOTIDE SEQUENCE [LARGE SCALE GENOMIC DNA]</scope>
    <source>
        <strain evidence="2 3">CH446_14T</strain>
    </source>
</reference>
<organism evidence="2 3">
    <name type="scientific">Bacillus infantis</name>
    <dbReference type="NCBI Taxonomy" id="324767"/>
    <lineage>
        <taxon>Bacteria</taxon>
        <taxon>Bacillati</taxon>
        <taxon>Bacillota</taxon>
        <taxon>Bacilli</taxon>
        <taxon>Bacillales</taxon>
        <taxon>Bacillaceae</taxon>
        <taxon>Bacillus</taxon>
    </lineage>
</organism>
<name>A0A5D4RLU3_9BACI</name>
<protein>
    <submittedName>
        <fullName evidence="2">Uncharacterized protein</fullName>
    </submittedName>
</protein>
<sequence>MNIGAGFILLLMGAVLLITGCSMLKRNQKAASLTLAGATIILCISVLLLTGIYDPYNNHIH</sequence>